<evidence type="ECO:0000256" key="1">
    <source>
        <dbReference type="SAM" id="Phobius"/>
    </source>
</evidence>
<evidence type="ECO:0000313" key="3">
    <source>
        <dbReference type="Proteomes" id="UP000533476"/>
    </source>
</evidence>
<proteinExistence type="predicted"/>
<protein>
    <submittedName>
        <fullName evidence="2">DUF4321 domain-containing protein</fullName>
    </submittedName>
</protein>
<feature type="transmembrane region" description="Helical" evidence="1">
    <location>
        <begin position="6"/>
        <end position="26"/>
    </location>
</feature>
<feature type="transmembrane region" description="Helical" evidence="1">
    <location>
        <begin position="59"/>
        <end position="76"/>
    </location>
</feature>
<gene>
    <name evidence="2" type="ORF">HIJ39_02585</name>
</gene>
<dbReference type="Proteomes" id="UP000533476">
    <property type="component" value="Unassembled WGS sequence"/>
</dbReference>
<keyword evidence="3" id="KW-1185">Reference proteome</keyword>
<keyword evidence="1" id="KW-1133">Transmembrane helix</keyword>
<sequence length="80" mass="8282">MGLAIIYIVIGGIVGSVLGHLLAPAWAPLGKSLLTVGALPGTTWSINLGVVGIQFGGWLELNLLGVIGLIVGLFWYRRGA</sequence>
<keyword evidence="1" id="KW-0812">Transmembrane</keyword>
<organism evidence="2 3">
    <name type="scientific">Sulfobacillus harzensis</name>
    <dbReference type="NCBI Taxonomy" id="2729629"/>
    <lineage>
        <taxon>Bacteria</taxon>
        <taxon>Bacillati</taxon>
        <taxon>Bacillota</taxon>
        <taxon>Clostridia</taxon>
        <taxon>Eubacteriales</taxon>
        <taxon>Clostridiales Family XVII. Incertae Sedis</taxon>
        <taxon>Sulfobacillus</taxon>
    </lineage>
</organism>
<dbReference type="EMBL" id="JABBVZ010000005">
    <property type="protein sequence ID" value="NMP21248.1"/>
    <property type="molecule type" value="Genomic_DNA"/>
</dbReference>
<evidence type="ECO:0000313" key="2">
    <source>
        <dbReference type="EMBL" id="NMP21248.1"/>
    </source>
</evidence>
<reference evidence="2 3" key="1">
    <citation type="submission" date="2020-04" db="EMBL/GenBank/DDBJ databases">
        <authorList>
            <person name="Zhang R."/>
            <person name="Schippers A."/>
        </authorList>
    </citation>
    <scope>NUCLEOTIDE SEQUENCE [LARGE SCALE GENOMIC DNA]</scope>
    <source>
        <strain evidence="2 3">DSM 109850</strain>
    </source>
</reference>
<comment type="caution">
    <text evidence="2">The sequence shown here is derived from an EMBL/GenBank/DDBJ whole genome shotgun (WGS) entry which is preliminary data.</text>
</comment>
<keyword evidence="1" id="KW-0472">Membrane</keyword>
<accession>A0A7Y0L0X0</accession>
<dbReference type="AlphaFoldDB" id="A0A7Y0L0X0"/>
<name>A0A7Y0L0X0_9FIRM</name>